<dbReference type="AlphaFoldDB" id="X0VZ88"/>
<comment type="caution">
    <text evidence="1">The sequence shown here is derived from an EMBL/GenBank/DDBJ whole genome shotgun (WGS) entry which is preliminary data.</text>
</comment>
<feature type="non-terminal residue" evidence="1">
    <location>
        <position position="38"/>
    </location>
</feature>
<accession>X0VZ88</accession>
<proteinExistence type="predicted"/>
<sequence>MKKIEIYILWDEDAGYRCDRFYLDLKSAKVGLEEQYTE</sequence>
<evidence type="ECO:0000313" key="1">
    <source>
        <dbReference type="EMBL" id="GAG23789.1"/>
    </source>
</evidence>
<dbReference type="EMBL" id="BARS01033247">
    <property type="protein sequence ID" value="GAG23789.1"/>
    <property type="molecule type" value="Genomic_DNA"/>
</dbReference>
<reference evidence="1" key="1">
    <citation type="journal article" date="2014" name="Front. Microbiol.">
        <title>High frequency of phylogenetically diverse reductive dehalogenase-homologous genes in deep subseafloor sedimentary metagenomes.</title>
        <authorList>
            <person name="Kawai M."/>
            <person name="Futagami T."/>
            <person name="Toyoda A."/>
            <person name="Takaki Y."/>
            <person name="Nishi S."/>
            <person name="Hori S."/>
            <person name="Arai W."/>
            <person name="Tsubouchi T."/>
            <person name="Morono Y."/>
            <person name="Uchiyama I."/>
            <person name="Ito T."/>
            <person name="Fujiyama A."/>
            <person name="Inagaki F."/>
            <person name="Takami H."/>
        </authorList>
    </citation>
    <scope>NUCLEOTIDE SEQUENCE</scope>
    <source>
        <strain evidence="1">Expedition CK06-06</strain>
    </source>
</reference>
<protein>
    <submittedName>
        <fullName evidence="1">Uncharacterized protein</fullName>
    </submittedName>
</protein>
<organism evidence="1">
    <name type="scientific">marine sediment metagenome</name>
    <dbReference type="NCBI Taxonomy" id="412755"/>
    <lineage>
        <taxon>unclassified sequences</taxon>
        <taxon>metagenomes</taxon>
        <taxon>ecological metagenomes</taxon>
    </lineage>
</organism>
<gene>
    <name evidence="1" type="ORF">S01H1_51520</name>
</gene>
<name>X0VZ88_9ZZZZ</name>